<feature type="non-terminal residue" evidence="1">
    <location>
        <position position="80"/>
    </location>
</feature>
<sequence>DIGEAGTKLLAIATDDIDQDDNNVGGGHQTPGTIYRAHPCPSAPPALEDTSFPSMDNAFPSMDNAFPSMDNVKYSRQFSQ</sequence>
<name>A0A0B6Y6W1_9EUPU</name>
<dbReference type="AlphaFoldDB" id="A0A0B6Y6W1"/>
<feature type="non-terminal residue" evidence="1">
    <location>
        <position position="1"/>
    </location>
</feature>
<gene>
    <name evidence="1" type="primary">ORF12893</name>
</gene>
<reference evidence="1" key="1">
    <citation type="submission" date="2014-12" db="EMBL/GenBank/DDBJ databases">
        <title>Insight into the proteome of Arion vulgaris.</title>
        <authorList>
            <person name="Aradska J."/>
            <person name="Bulat T."/>
            <person name="Smidak R."/>
            <person name="Sarate P."/>
            <person name="Gangsoo J."/>
            <person name="Sialana F."/>
            <person name="Bilban M."/>
            <person name="Lubec G."/>
        </authorList>
    </citation>
    <scope>NUCLEOTIDE SEQUENCE</scope>
    <source>
        <tissue evidence="1">Skin</tissue>
    </source>
</reference>
<accession>A0A0B6Y6W1</accession>
<evidence type="ECO:0000313" key="1">
    <source>
        <dbReference type="EMBL" id="CEK51235.1"/>
    </source>
</evidence>
<organism evidence="1">
    <name type="scientific">Arion vulgaris</name>
    <dbReference type="NCBI Taxonomy" id="1028688"/>
    <lineage>
        <taxon>Eukaryota</taxon>
        <taxon>Metazoa</taxon>
        <taxon>Spiralia</taxon>
        <taxon>Lophotrochozoa</taxon>
        <taxon>Mollusca</taxon>
        <taxon>Gastropoda</taxon>
        <taxon>Heterobranchia</taxon>
        <taxon>Euthyneura</taxon>
        <taxon>Panpulmonata</taxon>
        <taxon>Eupulmonata</taxon>
        <taxon>Stylommatophora</taxon>
        <taxon>Helicina</taxon>
        <taxon>Arionoidea</taxon>
        <taxon>Arionidae</taxon>
        <taxon>Arion</taxon>
    </lineage>
</organism>
<protein>
    <submittedName>
        <fullName evidence="1">Uncharacterized protein</fullName>
    </submittedName>
</protein>
<dbReference type="EMBL" id="HACG01004370">
    <property type="protein sequence ID" value="CEK51235.1"/>
    <property type="molecule type" value="Transcribed_RNA"/>
</dbReference>
<proteinExistence type="predicted"/>